<keyword evidence="5" id="KW-1185">Reference proteome</keyword>
<proteinExistence type="predicted"/>
<dbReference type="InterPro" id="IPR000644">
    <property type="entry name" value="CBS_dom"/>
</dbReference>
<protein>
    <submittedName>
        <fullName evidence="4">Acetoin utilization protein AcuB</fullName>
    </submittedName>
</protein>
<dbReference type="PROSITE" id="PS51371">
    <property type="entry name" value="CBS"/>
    <property type="match status" value="2"/>
</dbReference>
<sequence>MIVQNMMQKNVVTIHENETIGTAIQLMLEKDIRNLPVIDKEGDLLGLVTDREVKDASPSIFHQNEHPEDFEKPVSSIMKQAIFSAHPFDIAEELSTIFYEHNVSCIPVLEESKLVGLVTEREMLHAFILLTGTHQPGSHLEVVVPNEAGELAKVASVLKDFHLNISSVLVYPSHNEREKIIVFRVGTMNPLPVIEHLIDNGYEVKWPPVPGERDEK</sequence>
<dbReference type="InterPro" id="IPR051257">
    <property type="entry name" value="Diverse_CBS-Domain"/>
</dbReference>
<gene>
    <name evidence="4" type="ORF">ABE65_015735</name>
</gene>
<dbReference type="EMBL" id="CP015378">
    <property type="protein sequence ID" value="ANC78169.1"/>
    <property type="molecule type" value="Genomic_DNA"/>
</dbReference>
<keyword evidence="1 2" id="KW-0129">CBS domain</keyword>
<dbReference type="InterPro" id="IPR002912">
    <property type="entry name" value="ACT_dom"/>
</dbReference>
<organism evidence="4 5">
    <name type="scientific">Fictibacillus phosphorivorans</name>
    <dbReference type="NCBI Taxonomy" id="1221500"/>
    <lineage>
        <taxon>Bacteria</taxon>
        <taxon>Bacillati</taxon>
        <taxon>Bacillota</taxon>
        <taxon>Bacilli</taxon>
        <taxon>Bacillales</taxon>
        <taxon>Fictibacillaceae</taxon>
        <taxon>Fictibacillus</taxon>
    </lineage>
</organism>
<dbReference type="CDD" id="cd04584">
    <property type="entry name" value="CBS_pair_AcuB_like"/>
    <property type="match status" value="1"/>
</dbReference>
<reference evidence="4 5" key="1">
    <citation type="submission" date="2016-04" db="EMBL/GenBank/DDBJ databases">
        <title>Complete genome sequence of Fictibacillus phosphorivorans G25-29, a strain toxic to nematodes.</title>
        <authorList>
            <person name="Zheng Z."/>
        </authorList>
    </citation>
    <scope>NUCLEOTIDE SEQUENCE [LARGE SCALE GENOMIC DNA]</scope>
    <source>
        <strain evidence="4 5">G25-29</strain>
    </source>
</reference>
<accession>A0A161J7A5</accession>
<name>A0A161J7A5_9BACL</name>
<dbReference type="PANTHER" id="PTHR43080:SF2">
    <property type="entry name" value="CBS DOMAIN-CONTAINING PROTEIN"/>
    <property type="match status" value="1"/>
</dbReference>
<dbReference type="RefSeq" id="WP_066396861.1">
    <property type="nucleotide sequence ID" value="NZ_CP015378.1"/>
</dbReference>
<feature type="domain" description="CBS" evidence="3">
    <location>
        <begin position="78"/>
        <end position="136"/>
    </location>
</feature>
<dbReference type="STRING" id="1221500.ABE65_015735"/>
<dbReference type="Pfam" id="PF01842">
    <property type="entry name" value="ACT"/>
    <property type="match status" value="1"/>
</dbReference>
<evidence type="ECO:0000313" key="5">
    <source>
        <dbReference type="Proteomes" id="UP000076623"/>
    </source>
</evidence>
<dbReference type="SUPFAM" id="SSF55021">
    <property type="entry name" value="ACT-like"/>
    <property type="match status" value="1"/>
</dbReference>
<dbReference type="SMART" id="SM00116">
    <property type="entry name" value="CBS"/>
    <property type="match status" value="2"/>
</dbReference>
<evidence type="ECO:0000313" key="4">
    <source>
        <dbReference type="EMBL" id="ANC78169.1"/>
    </source>
</evidence>
<evidence type="ECO:0000256" key="2">
    <source>
        <dbReference type="PROSITE-ProRule" id="PRU00703"/>
    </source>
</evidence>
<feature type="domain" description="CBS" evidence="3">
    <location>
        <begin position="7"/>
        <end position="68"/>
    </location>
</feature>
<dbReference type="SUPFAM" id="SSF54631">
    <property type="entry name" value="CBS-domain pair"/>
    <property type="match status" value="1"/>
</dbReference>
<dbReference type="Gene3D" id="3.10.580.10">
    <property type="entry name" value="CBS-domain"/>
    <property type="match status" value="1"/>
</dbReference>
<dbReference type="Proteomes" id="UP000076623">
    <property type="component" value="Chromosome"/>
</dbReference>
<dbReference type="Pfam" id="PF00571">
    <property type="entry name" value="CBS"/>
    <property type="match status" value="2"/>
</dbReference>
<dbReference type="InterPro" id="IPR045865">
    <property type="entry name" value="ACT-like_dom_sf"/>
</dbReference>
<dbReference type="KEGG" id="fpn:ABE65_015735"/>
<dbReference type="PANTHER" id="PTHR43080">
    <property type="entry name" value="CBS DOMAIN-CONTAINING PROTEIN CBSX3, MITOCHONDRIAL"/>
    <property type="match status" value="1"/>
</dbReference>
<evidence type="ECO:0000256" key="1">
    <source>
        <dbReference type="ARBA" id="ARBA00023122"/>
    </source>
</evidence>
<dbReference type="CDD" id="cd04883">
    <property type="entry name" value="ACT_AcuB"/>
    <property type="match status" value="1"/>
</dbReference>
<dbReference type="InterPro" id="IPR046342">
    <property type="entry name" value="CBS_dom_sf"/>
</dbReference>
<dbReference type="AlphaFoldDB" id="A0A161J7A5"/>
<evidence type="ECO:0000259" key="3">
    <source>
        <dbReference type="PROSITE" id="PS51371"/>
    </source>
</evidence>